<feature type="compositionally biased region" description="Polar residues" evidence="9">
    <location>
        <begin position="11"/>
        <end position="27"/>
    </location>
</feature>
<dbReference type="Proteomes" id="UP000282613">
    <property type="component" value="Unassembled WGS sequence"/>
</dbReference>
<dbReference type="InterPro" id="IPR050113">
    <property type="entry name" value="Ub_conjugating_enzyme"/>
</dbReference>
<keyword evidence="3" id="KW-0547">Nucleotide-binding</keyword>
<dbReference type="PANTHER" id="PTHR24067">
    <property type="entry name" value="UBIQUITIN-CONJUGATING ENZYME E2"/>
    <property type="match status" value="1"/>
</dbReference>
<keyword evidence="12" id="KW-1185">Reference proteome</keyword>
<dbReference type="EMBL" id="UYRS01018391">
    <property type="protein sequence ID" value="VDK34492.1"/>
    <property type="molecule type" value="Genomic_DNA"/>
</dbReference>
<dbReference type="OrthoDB" id="10249039at2759"/>
<reference evidence="13" key="1">
    <citation type="submission" date="2017-02" db="UniProtKB">
        <authorList>
            <consortium name="WormBaseParasite"/>
        </authorList>
    </citation>
    <scope>IDENTIFICATION</scope>
</reference>
<sequence>MLRLADKIRQRQQGQISNEPDSVSSPSIRNASIRDRLLAQELTDLKSNLSNHCRLRYPDPDKLHEFEIVISPVDGFWAKGHFHFEFTVPEGYNHVPPIVKCTTKIWHPNIDEEGRICLSLLRPSSLDASGWAPTRKLSEVIWGLESLFSDLCDFNDALNTNAAEEYIRDPESFKRTVRRYMDLDLLESRVSELERLILGASVMPLQTPPVQTISDLIADTQKQLSLAEKYPKIKEILERSSELRKYMDPNFLEDQAVANEAKIKIILSREFLCCDIVWTTRTINSTELFPRVPSLCVSMNYEAEILRTARALEALQSLKSVFTHPAYSGTHSTIPTVNFRIEFCLSDLSSLKVKFAAMQQKHAEQEVQTADFIDESSQLLETYANATRDMSKLLVAWQKKVAAK</sequence>
<dbReference type="PROSITE" id="PS00183">
    <property type="entry name" value="UBC_1"/>
    <property type="match status" value="1"/>
</dbReference>
<protein>
    <recommendedName>
        <fullName evidence="7">E2 NEDD8-conjugating enzyme</fullName>
        <ecNumber evidence="7">2.3.2.34</ecNumber>
    </recommendedName>
</protein>
<feature type="domain" description="UBC core" evidence="10">
    <location>
        <begin position="33"/>
        <end position="186"/>
    </location>
</feature>
<evidence type="ECO:0000256" key="8">
    <source>
        <dbReference type="PROSITE-ProRule" id="PRU10133"/>
    </source>
</evidence>
<dbReference type="Pfam" id="PF00179">
    <property type="entry name" value="UQ_con"/>
    <property type="match status" value="1"/>
</dbReference>
<dbReference type="STRING" id="60517.A0A0R3W4U5"/>
<dbReference type="InterPro" id="IPR016135">
    <property type="entry name" value="UBQ-conjugating_enzyme/RWD"/>
</dbReference>
<comment type="catalytic activity">
    <reaction evidence="6">
        <text>[E1 NEDD8-activating enzyme]-S-[NEDD8 protein]-yl-L-cysteine + [E2 NEDD8-conjugating enzyme]-L-cysteine = [E1 NEDD8-activating enzyme]-L-cysteine + [E2 NEDD8-conjugating enzyme]-S-[NEDD8-protein]-yl-L-cysteine.</text>
        <dbReference type="EC" id="2.3.2.34"/>
    </reaction>
</comment>
<evidence type="ECO:0000256" key="9">
    <source>
        <dbReference type="SAM" id="MobiDB-lite"/>
    </source>
</evidence>
<proteinExistence type="predicted"/>
<dbReference type="PROSITE" id="PS50127">
    <property type="entry name" value="UBC_2"/>
    <property type="match status" value="1"/>
</dbReference>
<dbReference type="EC" id="2.3.2.34" evidence="7"/>
<feature type="region of interest" description="Disordered" evidence="9">
    <location>
        <begin position="1"/>
        <end position="27"/>
    </location>
</feature>
<dbReference type="GO" id="GO:0045116">
    <property type="term" value="P:protein neddylation"/>
    <property type="evidence" value="ECO:0007669"/>
    <property type="project" value="UniProtKB-ARBA"/>
</dbReference>
<evidence type="ECO:0000256" key="1">
    <source>
        <dbReference type="ARBA" id="ARBA00005032"/>
    </source>
</evidence>
<evidence type="ECO:0000256" key="5">
    <source>
        <dbReference type="ARBA" id="ARBA00022840"/>
    </source>
</evidence>
<evidence type="ECO:0000256" key="7">
    <source>
        <dbReference type="ARBA" id="ARBA00044047"/>
    </source>
</evidence>
<evidence type="ECO:0000256" key="2">
    <source>
        <dbReference type="ARBA" id="ARBA00022679"/>
    </source>
</evidence>
<dbReference type="FunFam" id="3.10.110.10:FF:000033">
    <property type="entry name" value="NEDD8-conjugating enzyme UBE2F"/>
    <property type="match status" value="1"/>
</dbReference>
<organism evidence="13">
    <name type="scientific">Taenia asiatica</name>
    <name type="common">Asian tapeworm</name>
    <dbReference type="NCBI Taxonomy" id="60517"/>
    <lineage>
        <taxon>Eukaryota</taxon>
        <taxon>Metazoa</taxon>
        <taxon>Spiralia</taxon>
        <taxon>Lophotrochozoa</taxon>
        <taxon>Platyhelminthes</taxon>
        <taxon>Cestoda</taxon>
        <taxon>Eucestoda</taxon>
        <taxon>Cyclophyllidea</taxon>
        <taxon>Taeniidae</taxon>
        <taxon>Taenia</taxon>
    </lineage>
</organism>
<dbReference type="InterPro" id="IPR000608">
    <property type="entry name" value="UBC"/>
</dbReference>
<dbReference type="GO" id="GO:0005524">
    <property type="term" value="F:ATP binding"/>
    <property type="evidence" value="ECO:0007669"/>
    <property type="project" value="UniProtKB-KW"/>
</dbReference>
<dbReference type="SUPFAM" id="SSF54495">
    <property type="entry name" value="UBC-like"/>
    <property type="match status" value="1"/>
</dbReference>
<dbReference type="GO" id="GO:0005869">
    <property type="term" value="C:dynactin complex"/>
    <property type="evidence" value="ECO:0007669"/>
    <property type="project" value="InterPro"/>
</dbReference>
<dbReference type="GO" id="GO:0061654">
    <property type="term" value="F:NEDD8 conjugating enzyme activity"/>
    <property type="evidence" value="ECO:0007669"/>
    <property type="project" value="UniProtKB-EC"/>
</dbReference>
<dbReference type="GO" id="GO:0061640">
    <property type="term" value="P:cytoskeleton-dependent cytokinesis"/>
    <property type="evidence" value="ECO:0007669"/>
    <property type="project" value="InterPro"/>
</dbReference>
<dbReference type="Pfam" id="PF07426">
    <property type="entry name" value="Dynactin_p22"/>
    <property type="match status" value="1"/>
</dbReference>
<keyword evidence="4" id="KW-0833">Ubl conjugation pathway</keyword>
<name>A0A0R3W4U5_TAEAS</name>
<evidence type="ECO:0000259" key="10">
    <source>
        <dbReference type="PROSITE" id="PS50127"/>
    </source>
</evidence>
<dbReference type="Gene3D" id="3.10.110.10">
    <property type="entry name" value="Ubiquitin Conjugating Enzyme"/>
    <property type="match status" value="1"/>
</dbReference>
<feature type="active site" description="Glycyl thioester intermediate" evidence="8">
    <location>
        <position position="117"/>
    </location>
</feature>
<dbReference type="InterPro" id="IPR023313">
    <property type="entry name" value="UBQ-conjugating_AS"/>
</dbReference>
<evidence type="ECO:0000313" key="11">
    <source>
        <dbReference type="EMBL" id="VDK34492.1"/>
    </source>
</evidence>
<dbReference type="SMART" id="SM00212">
    <property type="entry name" value="UBCc"/>
    <property type="match status" value="1"/>
</dbReference>
<reference evidence="11 12" key="2">
    <citation type="submission" date="2018-11" db="EMBL/GenBank/DDBJ databases">
        <authorList>
            <consortium name="Pathogen Informatics"/>
        </authorList>
    </citation>
    <scope>NUCLEOTIDE SEQUENCE [LARGE SCALE GENOMIC DNA]</scope>
</reference>
<evidence type="ECO:0000256" key="6">
    <source>
        <dbReference type="ARBA" id="ARBA00043698"/>
    </source>
</evidence>
<gene>
    <name evidence="11" type="ORF">TASK_LOCUS5095</name>
</gene>
<accession>A0A0R3W4U5</accession>
<evidence type="ECO:0000313" key="13">
    <source>
        <dbReference type="WBParaSite" id="TASK_0000509401-mRNA-1"/>
    </source>
</evidence>
<dbReference type="CDD" id="cd23794">
    <property type="entry name" value="UBCc_UBE2F_UBE2M"/>
    <property type="match status" value="1"/>
</dbReference>
<keyword evidence="2" id="KW-0808">Transferase</keyword>
<dbReference type="WBParaSite" id="TASK_0000509401-mRNA-1">
    <property type="protein sequence ID" value="TASK_0000509401-mRNA-1"/>
    <property type="gene ID" value="TASK_0000509401"/>
</dbReference>
<comment type="pathway">
    <text evidence="1">Protein modification; protein neddylation.</text>
</comment>
<evidence type="ECO:0000256" key="4">
    <source>
        <dbReference type="ARBA" id="ARBA00022786"/>
    </source>
</evidence>
<evidence type="ECO:0000313" key="12">
    <source>
        <dbReference type="Proteomes" id="UP000282613"/>
    </source>
</evidence>
<keyword evidence="5" id="KW-0067">ATP-binding</keyword>
<dbReference type="InterPro" id="IPR009991">
    <property type="entry name" value="DCTN3"/>
</dbReference>
<evidence type="ECO:0000256" key="3">
    <source>
        <dbReference type="ARBA" id="ARBA00022741"/>
    </source>
</evidence>
<dbReference type="AlphaFoldDB" id="A0A0R3W4U5"/>